<evidence type="ECO:0000313" key="7">
    <source>
        <dbReference type="Proteomes" id="UP000326354"/>
    </source>
</evidence>
<accession>A0A5S9F5Q8</accession>
<dbReference type="PROSITE" id="PS50294">
    <property type="entry name" value="WD_REPEATS_REGION"/>
    <property type="match status" value="4"/>
</dbReference>
<dbReference type="SUPFAM" id="SSF48452">
    <property type="entry name" value="TPR-like"/>
    <property type="match status" value="1"/>
</dbReference>
<dbReference type="PANTHER" id="PTHR19879">
    <property type="entry name" value="TRANSCRIPTION INITIATION FACTOR TFIID"/>
    <property type="match status" value="1"/>
</dbReference>
<dbReference type="InterPro" id="IPR019775">
    <property type="entry name" value="WD40_repeat_CS"/>
</dbReference>
<feature type="repeat" description="TPR" evidence="4">
    <location>
        <begin position="409"/>
        <end position="442"/>
    </location>
</feature>
<dbReference type="GO" id="GO:0005524">
    <property type="term" value="F:ATP binding"/>
    <property type="evidence" value="ECO:0007669"/>
    <property type="project" value="InterPro"/>
</dbReference>
<dbReference type="SUPFAM" id="SSF56112">
    <property type="entry name" value="Protein kinase-like (PK-like)"/>
    <property type="match status" value="1"/>
</dbReference>
<proteinExistence type="predicted"/>
<dbReference type="InterPro" id="IPR011990">
    <property type="entry name" value="TPR-like_helical_dom_sf"/>
</dbReference>
<dbReference type="Gene3D" id="2.130.10.10">
    <property type="entry name" value="YVTN repeat-like/Quinoprotein amine dehydrogenase"/>
    <property type="match status" value="4"/>
</dbReference>
<dbReference type="Pfam" id="PF00400">
    <property type="entry name" value="WD40"/>
    <property type="match status" value="6"/>
</dbReference>
<keyword evidence="1 3" id="KW-0853">WD repeat</keyword>
<dbReference type="PROSITE" id="PS00678">
    <property type="entry name" value="WD_REPEATS_1"/>
    <property type="match status" value="1"/>
</dbReference>
<evidence type="ECO:0000256" key="4">
    <source>
        <dbReference type="PROSITE-ProRule" id="PRU00339"/>
    </source>
</evidence>
<dbReference type="InterPro" id="IPR001680">
    <property type="entry name" value="WD40_rpt"/>
</dbReference>
<dbReference type="PANTHER" id="PTHR19879:SF9">
    <property type="entry name" value="TRANSCRIPTION INITIATION FACTOR TFIID SUBUNIT 5"/>
    <property type="match status" value="1"/>
</dbReference>
<dbReference type="PROSITE" id="PS50011">
    <property type="entry name" value="PROTEIN_KINASE_DOM"/>
    <property type="match status" value="1"/>
</dbReference>
<dbReference type="InterPro" id="IPR020472">
    <property type="entry name" value="WD40_PAC1"/>
</dbReference>
<dbReference type="AlphaFoldDB" id="A0A5S9F5Q8"/>
<dbReference type="SMART" id="SM00320">
    <property type="entry name" value="WD40"/>
    <property type="match status" value="13"/>
</dbReference>
<dbReference type="Proteomes" id="UP000326354">
    <property type="component" value="Chromosome"/>
</dbReference>
<feature type="repeat" description="WD" evidence="3">
    <location>
        <begin position="665"/>
        <end position="706"/>
    </location>
</feature>
<sequence length="1163" mass="133529">MNTNVLHKKYCFEKILNETAYYTDHKVWHNSWREYVVVRVIKDLQGSQDFLYDEAQTWIEVSSHPNVVCAYFTKTFDSKPCLFIENTVGKNLTSIPLQYSTENFPQILEFAIQISQGMEYLHDERVVHGALLPDNIIVSQNGRIKINNIRWEFAENLENAARGLRPLFTEDPFDFDAQKIYKKFATLPPEFFLTTNFSWKENFAADVYAFGMLVYYMCTREFPFYFEGNLKKLFAFYTRKHERGSIPTLKQKYSYVFNEFSELVASCLSPSPQSRPSFATIKSNLHKIYESYTGINYIAETFPDTSLLSISLNNRALGEIDNKDPQKAKSILRDVSLLHTDRISAILNLKLLQLREQKISLRECLESTKDLQYIDPQKIIRFQCMVCLEFGSFIQDMVEELDKITQKDEQLQFLEGLLYYRMGEYEKARQIFRSLVKTENATQELWYLMGASCLALQDEKSAHQAWSEGLNYPLPYFDLFLAYGMVVTSMGDWPKAREYFEKGFHSEALKIQHPKNNWSHVRTFYTRRNIIDLAITKKKRYISVTTIDGIEHIWSWPQGEKQQQVQSSMQIPLSRTGRIHRSFFSEHMSDIVFGENKEVGISIHGDSNIKIWNMKSHTCTHELKEHNKAVTSIAITSTGKLFVSGSLDKTVKVWNVENGECLLSLDEHEDCVNCVDISNEGDIVASGSWDKTVRVWDILNGGCIAQMCNLQGDITSLSLSSDGSMAVSGDACGNIHILDVPSNTKIAMLQGNRKSITQITLSRDKSIIIAGYVDGTVRVFEDISLRRCPCWVESPFVLDRLTQPVSLEERQQVAFWQDKAENFIHNNKVEKALDFYKKILDTTNENLYLETLKNVTAITKKYGARSREINNHKLISIFYHDSGIKDFLILNDDYFFSICENSRLYRWQVSEKSCDVFWQKSKYDFSCFVMTPNKRNLCFGDNNHFVHLWSPESDNWKILEGHTNNITCVKTINDTLISASSDGTIQFWNHQSGDPLGICQSIDYITDLAITDDHSVIISSSLQGNIKFWETSTQKCILQTNKTAGPTSQISILDPEKAAMVSCGTDGCLKIWSMRSGNCNDVYKIATNEALTSMSISREQNVALLGSNRGNLYLWDFEQEKCINQIQAHTGKVVKVHLDPQGFFGYSAGSDGIIKLWAFEWQF</sequence>
<reference evidence="6 7" key="1">
    <citation type="submission" date="2019-08" db="EMBL/GenBank/DDBJ databases">
        <title>Complete genome sequence of Candidatus Uab amorphum.</title>
        <authorList>
            <person name="Shiratori T."/>
            <person name="Suzuki S."/>
            <person name="Kakizawa Y."/>
            <person name="Ishida K."/>
        </authorList>
    </citation>
    <scope>NUCLEOTIDE SEQUENCE [LARGE SCALE GENOMIC DNA]</scope>
    <source>
        <strain evidence="6 7">SRT547</strain>
    </source>
</reference>
<dbReference type="CDD" id="cd00200">
    <property type="entry name" value="WD40"/>
    <property type="match status" value="1"/>
</dbReference>
<dbReference type="KEGG" id="uam:UABAM_04248"/>
<dbReference type="InterPro" id="IPR001245">
    <property type="entry name" value="Ser-Thr/Tyr_kinase_cat_dom"/>
</dbReference>
<evidence type="ECO:0000256" key="1">
    <source>
        <dbReference type="ARBA" id="ARBA00022574"/>
    </source>
</evidence>
<keyword evidence="4" id="KW-0802">TPR repeat</keyword>
<gene>
    <name evidence="6" type="ORF">UABAM_04248</name>
</gene>
<dbReference type="OrthoDB" id="567898at2"/>
<dbReference type="Gene3D" id="1.10.510.10">
    <property type="entry name" value="Transferase(Phosphotransferase) domain 1"/>
    <property type="match status" value="1"/>
</dbReference>
<dbReference type="GO" id="GO:0006367">
    <property type="term" value="P:transcription initiation at RNA polymerase II promoter"/>
    <property type="evidence" value="ECO:0007669"/>
    <property type="project" value="TreeGrafter"/>
</dbReference>
<feature type="repeat" description="WD" evidence="3">
    <location>
        <begin position="1126"/>
        <end position="1157"/>
    </location>
</feature>
<evidence type="ECO:0000313" key="6">
    <source>
        <dbReference type="EMBL" id="BBM85869.1"/>
    </source>
</evidence>
<dbReference type="EMBL" id="AP019860">
    <property type="protein sequence ID" value="BBM85869.1"/>
    <property type="molecule type" value="Genomic_DNA"/>
</dbReference>
<dbReference type="InterPro" id="IPR036322">
    <property type="entry name" value="WD40_repeat_dom_sf"/>
</dbReference>
<dbReference type="InterPro" id="IPR019734">
    <property type="entry name" value="TPR_rpt"/>
</dbReference>
<dbReference type="Pfam" id="PF13174">
    <property type="entry name" value="TPR_6"/>
    <property type="match status" value="1"/>
</dbReference>
<dbReference type="PROSITE" id="PS50082">
    <property type="entry name" value="WD_REPEATS_2"/>
    <property type="match status" value="5"/>
</dbReference>
<protein>
    <recommendedName>
        <fullName evidence="5">Protein kinase domain-containing protein</fullName>
    </recommendedName>
</protein>
<keyword evidence="7" id="KW-1185">Reference proteome</keyword>
<evidence type="ECO:0000256" key="2">
    <source>
        <dbReference type="ARBA" id="ARBA00022737"/>
    </source>
</evidence>
<dbReference type="Pfam" id="PF07714">
    <property type="entry name" value="PK_Tyr_Ser-Thr"/>
    <property type="match status" value="1"/>
</dbReference>
<dbReference type="Gene3D" id="1.25.40.10">
    <property type="entry name" value="Tetratricopeptide repeat domain"/>
    <property type="match status" value="1"/>
</dbReference>
<evidence type="ECO:0000259" key="5">
    <source>
        <dbReference type="PROSITE" id="PS50011"/>
    </source>
</evidence>
<feature type="domain" description="Protein kinase" evidence="5">
    <location>
        <begin position="10"/>
        <end position="289"/>
    </location>
</feature>
<keyword evidence="2" id="KW-0677">Repeat</keyword>
<dbReference type="InterPro" id="IPR000719">
    <property type="entry name" value="Prot_kinase_dom"/>
</dbReference>
<feature type="repeat" description="WD" evidence="3">
    <location>
        <begin position="749"/>
        <end position="781"/>
    </location>
</feature>
<organism evidence="6 7">
    <name type="scientific">Uabimicrobium amorphum</name>
    <dbReference type="NCBI Taxonomy" id="2596890"/>
    <lineage>
        <taxon>Bacteria</taxon>
        <taxon>Pseudomonadati</taxon>
        <taxon>Planctomycetota</taxon>
        <taxon>Candidatus Uabimicrobiia</taxon>
        <taxon>Candidatus Uabimicrobiales</taxon>
        <taxon>Candidatus Uabimicrobiaceae</taxon>
        <taxon>Candidatus Uabimicrobium</taxon>
    </lineage>
</organism>
<dbReference type="PRINTS" id="PR00320">
    <property type="entry name" value="GPROTEINBRPT"/>
</dbReference>
<dbReference type="SUPFAM" id="SSF50978">
    <property type="entry name" value="WD40 repeat-like"/>
    <property type="match status" value="2"/>
</dbReference>
<dbReference type="InterPro" id="IPR015943">
    <property type="entry name" value="WD40/YVTN_repeat-like_dom_sf"/>
</dbReference>
<dbReference type="RefSeq" id="WP_151969957.1">
    <property type="nucleotide sequence ID" value="NZ_AP019860.1"/>
</dbReference>
<dbReference type="InterPro" id="IPR011009">
    <property type="entry name" value="Kinase-like_dom_sf"/>
</dbReference>
<dbReference type="PROSITE" id="PS50005">
    <property type="entry name" value="TPR"/>
    <property type="match status" value="1"/>
</dbReference>
<feature type="repeat" description="WD" evidence="3">
    <location>
        <begin position="959"/>
        <end position="998"/>
    </location>
</feature>
<evidence type="ECO:0000256" key="3">
    <source>
        <dbReference type="PROSITE-ProRule" id="PRU00221"/>
    </source>
</evidence>
<dbReference type="GO" id="GO:0004672">
    <property type="term" value="F:protein kinase activity"/>
    <property type="evidence" value="ECO:0007669"/>
    <property type="project" value="InterPro"/>
</dbReference>
<name>A0A5S9F5Q8_UABAM</name>
<feature type="repeat" description="WD" evidence="3">
    <location>
        <begin position="623"/>
        <end position="664"/>
    </location>
</feature>